<evidence type="ECO:0000313" key="2">
    <source>
        <dbReference type="Proteomes" id="UP000245866"/>
    </source>
</evidence>
<organism evidence="1 2">
    <name type="scientific">Limosilactobacillus reuteri</name>
    <name type="common">Lactobacillus reuteri</name>
    <dbReference type="NCBI Taxonomy" id="1598"/>
    <lineage>
        <taxon>Bacteria</taxon>
        <taxon>Bacillati</taxon>
        <taxon>Bacillota</taxon>
        <taxon>Bacilli</taxon>
        <taxon>Lactobacillales</taxon>
        <taxon>Lactobacillaceae</taxon>
        <taxon>Limosilactobacillus</taxon>
    </lineage>
</organism>
<gene>
    <name evidence="1" type="ORF">DKZ23_10990</name>
</gene>
<dbReference type="Proteomes" id="UP000245866">
    <property type="component" value="Unassembled WGS sequence"/>
</dbReference>
<dbReference type="EMBL" id="QGHS01000289">
    <property type="protein sequence ID" value="PWT43922.1"/>
    <property type="molecule type" value="Genomic_DNA"/>
</dbReference>
<reference evidence="1 2" key="1">
    <citation type="journal article" date="2018" name="Front. Microbiol.">
        <title>Comparative Genomics of the Herbivore Gut Symbiont Lactobacillus reuteri Reveals Genetic Diversity and Lifestyle Adaptation.</title>
        <authorList>
            <person name="Zhao J."/>
        </authorList>
    </citation>
    <scope>NUCLEOTIDE SEQUENCE [LARGE SCALE GENOMIC DNA]</scope>
    <source>
        <strain evidence="1 2">LR12</strain>
    </source>
</reference>
<sequence length="67" mass="7450">MEELSLKTPSKAELIEVIHTVATRGKGVHGDPIRNVDQYWSKDGKLLAEKDIIGNLEGNHGKVKEQK</sequence>
<dbReference type="AlphaFoldDB" id="A0A317GEW8"/>
<accession>A0A317GEW8</accession>
<name>A0A317GEW8_LIMRT</name>
<comment type="caution">
    <text evidence="1">The sequence shown here is derived from an EMBL/GenBank/DDBJ whole genome shotgun (WGS) entry which is preliminary data.</text>
</comment>
<proteinExistence type="predicted"/>
<protein>
    <submittedName>
        <fullName evidence="1">Uncharacterized protein</fullName>
    </submittedName>
</protein>
<evidence type="ECO:0000313" key="1">
    <source>
        <dbReference type="EMBL" id="PWT43922.1"/>
    </source>
</evidence>
<dbReference type="RefSeq" id="WP_134908152.1">
    <property type="nucleotide sequence ID" value="NZ_JAJAOX010000211.1"/>
</dbReference>